<dbReference type="EMBL" id="BMDW01000003">
    <property type="protein sequence ID" value="GGA38291.1"/>
    <property type="molecule type" value="Genomic_DNA"/>
</dbReference>
<evidence type="ECO:0000313" key="1">
    <source>
        <dbReference type="EMBL" id="GGA38291.1"/>
    </source>
</evidence>
<organism evidence="1 2">
    <name type="scientific">Sphingomonas psychrolutea</name>
    <dbReference type="NCBI Taxonomy" id="1259676"/>
    <lineage>
        <taxon>Bacteria</taxon>
        <taxon>Pseudomonadati</taxon>
        <taxon>Pseudomonadota</taxon>
        <taxon>Alphaproteobacteria</taxon>
        <taxon>Sphingomonadales</taxon>
        <taxon>Sphingomonadaceae</taxon>
        <taxon>Sphingomonas</taxon>
    </lineage>
</organism>
<accession>A0ABQ1G7I1</accession>
<name>A0ABQ1G7I1_9SPHN</name>
<keyword evidence="2" id="KW-1185">Reference proteome</keyword>
<evidence type="ECO:0000313" key="2">
    <source>
        <dbReference type="Proteomes" id="UP000618591"/>
    </source>
</evidence>
<reference evidence="2" key="1">
    <citation type="journal article" date="2019" name="Int. J. Syst. Evol. Microbiol.">
        <title>The Global Catalogue of Microorganisms (GCM) 10K type strain sequencing project: providing services to taxonomists for standard genome sequencing and annotation.</title>
        <authorList>
            <consortium name="The Broad Institute Genomics Platform"/>
            <consortium name="The Broad Institute Genome Sequencing Center for Infectious Disease"/>
            <person name="Wu L."/>
            <person name="Ma J."/>
        </authorList>
    </citation>
    <scope>NUCLEOTIDE SEQUENCE [LARGE SCALE GENOMIC DNA]</scope>
    <source>
        <strain evidence="2">CGMCC 1.10106</strain>
    </source>
</reference>
<dbReference type="Proteomes" id="UP000618591">
    <property type="component" value="Unassembled WGS sequence"/>
</dbReference>
<sequence>MPLCETDPAIWLDMLIGPVLRDDPISVKFPVSTPAMTPPAVFPFSAIVATLRSPTCVTHTALAAPEQADASAGWATAATGFTPSAPKPNAKVIVAR</sequence>
<protein>
    <submittedName>
        <fullName evidence="1">Uncharacterized protein</fullName>
    </submittedName>
</protein>
<comment type="caution">
    <text evidence="1">The sequence shown here is derived from an EMBL/GenBank/DDBJ whole genome shotgun (WGS) entry which is preliminary data.</text>
</comment>
<proteinExistence type="predicted"/>
<gene>
    <name evidence="1" type="ORF">GCM10011395_05720</name>
</gene>